<proteinExistence type="predicted"/>
<dbReference type="Proteomes" id="UP000254879">
    <property type="component" value="Unassembled WGS sequence"/>
</dbReference>
<name>A0A378MA26_LISGR</name>
<keyword evidence="1" id="KW-0812">Transmembrane</keyword>
<gene>
    <name evidence="2" type="ORF">NCTC10815_00494</name>
</gene>
<feature type="transmembrane region" description="Helical" evidence="1">
    <location>
        <begin position="45"/>
        <end position="70"/>
    </location>
</feature>
<dbReference type="EMBL" id="UGPG01000001">
    <property type="protein sequence ID" value="STY43207.1"/>
    <property type="molecule type" value="Genomic_DNA"/>
</dbReference>
<evidence type="ECO:0000313" key="3">
    <source>
        <dbReference type="Proteomes" id="UP000254879"/>
    </source>
</evidence>
<sequence length="74" mass="8249">MTTTFVLGKIPVAESVENLTDWMTTNFASFFDFFQTIGQGLMDNITYLLGLIPPLVFILILAVLAFLFLVKKSA</sequence>
<evidence type="ECO:0000313" key="2">
    <source>
        <dbReference type="EMBL" id="STY43207.1"/>
    </source>
</evidence>
<accession>A0A378MA26</accession>
<evidence type="ECO:0000256" key="1">
    <source>
        <dbReference type="SAM" id="Phobius"/>
    </source>
</evidence>
<dbReference type="AlphaFoldDB" id="A0A378MA26"/>
<keyword evidence="1" id="KW-1133">Transmembrane helix</keyword>
<protein>
    <submittedName>
        <fullName evidence="2">ABC-type proline/glycine betaine transport systems, periplasmic components</fullName>
    </submittedName>
</protein>
<keyword evidence="1" id="KW-0472">Membrane</keyword>
<reference evidence="2 3" key="1">
    <citation type="submission" date="2018-06" db="EMBL/GenBank/DDBJ databases">
        <authorList>
            <consortium name="Pathogen Informatics"/>
            <person name="Doyle S."/>
        </authorList>
    </citation>
    <scope>NUCLEOTIDE SEQUENCE [LARGE SCALE GENOMIC DNA]</scope>
    <source>
        <strain evidence="3">NCTC 10815</strain>
    </source>
</reference>
<organism evidence="2 3">
    <name type="scientific">Listeria grayi</name>
    <name type="common">Listeria murrayi</name>
    <dbReference type="NCBI Taxonomy" id="1641"/>
    <lineage>
        <taxon>Bacteria</taxon>
        <taxon>Bacillati</taxon>
        <taxon>Bacillota</taxon>
        <taxon>Bacilli</taxon>
        <taxon>Bacillales</taxon>
        <taxon>Listeriaceae</taxon>
        <taxon>Listeria</taxon>
    </lineage>
</organism>